<dbReference type="GO" id="GO:0005737">
    <property type="term" value="C:cytoplasm"/>
    <property type="evidence" value="ECO:0007669"/>
    <property type="project" value="TreeGrafter"/>
</dbReference>
<sequence>MDQGGRLLILSDEQVQSITAAHELLAPLENFWRKRLEQFRRLHFPFLSSSAAAAPAQWQSSSWSSLSALAKLSPHDRAEYLVTAWLIYLSRITGEKEPQLGWKPAWDGLQAGSKLLEALVASVVPMDVCIELTHGFEEVRKTVAAELAQLRAHASFTRDLIARCPTLRSVEVLRSRQPWPIGIAITSESGSVADDLTTSHKASQALCGNLLTFQIRGPDGSFRWHFDAARLAPKQIARITQHLQTLLRGAMDDAGQAVGQIDILPIDERRYLLEDLNGTATLASYERYIHELFEAQVHKAPEALAVVHGKGRLSYGELNARANCLAHHLIELGVKPDQPVAICLERSLAMVVGVLAILKAGGAYLPLDPAYPSARLRQIVDDAKPKLLLCDVAGRTALGAEAMAGVTVVDLGMATPAWAQRSPSNPDPGTLGLTSRHLAYVIYTSGSTGVPKGVQMSHGALVNSLAKISTSKLRTLQLATLNFDVSCQEMFICWKDGGVLVLLREETRRRFSDLLGFLERKEIERLFLPFVALNHLAEVWSAQRVQLPSLRELYTAGERLQATPLLKAFFGAHPNARLINQYGSTEISVISEHHLAADPSCWPEMPHVGRPIANTRVYLLDGRGAPVPFGAVGELYIGGAGVARGYLNRPELTAERFIASPFVEGDRLYR</sequence>
<feature type="domain" description="AMP-dependent synthetase/ligase" evidence="1">
    <location>
        <begin position="293"/>
        <end position="647"/>
    </location>
</feature>
<dbReference type="GO" id="GO:0043041">
    <property type="term" value="P:amino acid activation for nonribosomal peptide biosynthetic process"/>
    <property type="evidence" value="ECO:0007669"/>
    <property type="project" value="TreeGrafter"/>
</dbReference>
<evidence type="ECO:0000313" key="3">
    <source>
        <dbReference type="Proteomes" id="UP000289546"/>
    </source>
</evidence>
<dbReference type="SUPFAM" id="SSF56801">
    <property type="entry name" value="Acetyl-CoA synthetase-like"/>
    <property type="match status" value="1"/>
</dbReference>
<evidence type="ECO:0000313" key="2">
    <source>
        <dbReference type="EMBL" id="RXH32670.1"/>
    </source>
</evidence>
<dbReference type="FunFam" id="3.40.50.980:FF:000001">
    <property type="entry name" value="Non-ribosomal peptide synthetase"/>
    <property type="match status" value="1"/>
</dbReference>
<reference evidence="2 3" key="1">
    <citation type="submission" date="2015-04" db="EMBL/GenBank/DDBJ databases">
        <title>Comparative genomics of rhizobia nodulating Arachis hypogaea in China.</title>
        <authorList>
            <person name="Li Y."/>
        </authorList>
    </citation>
    <scope>NUCLEOTIDE SEQUENCE [LARGE SCALE GENOMIC DNA]</scope>
    <source>
        <strain evidence="2 3">CCBAU 51757</strain>
    </source>
</reference>
<comment type="caution">
    <text evidence="2">The sequence shown here is derived from an EMBL/GenBank/DDBJ whole genome shotgun (WGS) entry which is preliminary data.</text>
</comment>
<dbReference type="InterPro" id="IPR020845">
    <property type="entry name" value="AMP-binding_CS"/>
</dbReference>
<dbReference type="Gene3D" id="3.30.559.30">
    <property type="entry name" value="Nonribosomal peptide synthetase, condensation domain"/>
    <property type="match status" value="1"/>
</dbReference>
<dbReference type="Gene3D" id="2.30.38.10">
    <property type="entry name" value="Luciferase, Domain 3"/>
    <property type="match status" value="1"/>
</dbReference>
<dbReference type="PANTHER" id="PTHR45527:SF1">
    <property type="entry name" value="FATTY ACID SYNTHASE"/>
    <property type="match status" value="1"/>
</dbReference>
<feature type="non-terminal residue" evidence="2">
    <location>
        <position position="670"/>
    </location>
</feature>
<dbReference type="EMBL" id="LBJQ01000050">
    <property type="protein sequence ID" value="RXH32670.1"/>
    <property type="molecule type" value="Genomic_DNA"/>
</dbReference>
<accession>A0A4Q0S876</accession>
<organism evidence="2 3">
    <name type="scientific">Bradyrhizobium nanningense</name>
    <dbReference type="NCBI Taxonomy" id="1325118"/>
    <lineage>
        <taxon>Bacteria</taxon>
        <taxon>Pseudomonadati</taxon>
        <taxon>Pseudomonadota</taxon>
        <taxon>Alphaproteobacteria</taxon>
        <taxon>Hyphomicrobiales</taxon>
        <taxon>Nitrobacteraceae</taxon>
        <taxon>Bradyrhizobium</taxon>
    </lineage>
</organism>
<protein>
    <submittedName>
        <fullName evidence="2">Peptide synthetase</fullName>
    </submittedName>
</protein>
<dbReference type="Pfam" id="PF00501">
    <property type="entry name" value="AMP-binding"/>
    <property type="match status" value="1"/>
</dbReference>
<dbReference type="PROSITE" id="PS00455">
    <property type="entry name" value="AMP_BINDING"/>
    <property type="match status" value="1"/>
</dbReference>
<dbReference type="PANTHER" id="PTHR45527">
    <property type="entry name" value="NONRIBOSOMAL PEPTIDE SYNTHETASE"/>
    <property type="match status" value="1"/>
</dbReference>
<dbReference type="Proteomes" id="UP000289546">
    <property type="component" value="Unassembled WGS sequence"/>
</dbReference>
<gene>
    <name evidence="2" type="ORF">XH99_09895</name>
</gene>
<dbReference type="SUPFAM" id="SSF52777">
    <property type="entry name" value="CoA-dependent acyltransferases"/>
    <property type="match status" value="1"/>
</dbReference>
<dbReference type="GO" id="GO:0031177">
    <property type="term" value="F:phosphopantetheine binding"/>
    <property type="evidence" value="ECO:0007669"/>
    <property type="project" value="TreeGrafter"/>
</dbReference>
<name>A0A4Q0S876_9BRAD</name>
<proteinExistence type="predicted"/>
<dbReference type="InterPro" id="IPR000873">
    <property type="entry name" value="AMP-dep_synth/lig_dom"/>
</dbReference>
<dbReference type="AlphaFoldDB" id="A0A4Q0S876"/>
<keyword evidence="3" id="KW-1185">Reference proteome</keyword>
<evidence type="ECO:0000259" key="1">
    <source>
        <dbReference type="Pfam" id="PF00501"/>
    </source>
</evidence>
<dbReference type="Gene3D" id="3.40.50.980">
    <property type="match status" value="2"/>
</dbReference>
<dbReference type="GO" id="GO:0044550">
    <property type="term" value="P:secondary metabolite biosynthetic process"/>
    <property type="evidence" value="ECO:0007669"/>
    <property type="project" value="TreeGrafter"/>
</dbReference>